<dbReference type="Gene3D" id="3.30.70.1350">
    <property type="entry name" value="Cation efflux protein, cytoplasmic domain"/>
    <property type="match status" value="1"/>
</dbReference>
<keyword evidence="3" id="KW-0813">Transport</keyword>
<dbReference type="HOGENOM" id="CLU_013430_0_0_9"/>
<feature type="transmembrane region" description="Helical" evidence="8">
    <location>
        <begin position="84"/>
        <end position="103"/>
    </location>
</feature>
<feature type="domain" description="Cation efflux protein transmembrane" evidence="9">
    <location>
        <begin position="19"/>
        <end position="208"/>
    </location>
</feature>
<feature type="transmembrane region" description="Helical" evidence="8">
    <location>
        <begin position="183"/>
        <end position="200"/>
    </location>
</feature>
<dbReference type="SUPFAM" id="SSF161111">
    <property type="entry name" value="Cation efflux protein transmembrane domain-like"/>
    <property type="match status" value="1"/>
</dbReference>
<dbReference type="EMBL" id="GG698803">
    <property type="protein sequence ID" value="EEU30398.1"/>
    <property type="molecule type" value="Genomic_DNA"/>
</dbReference>
<accession>C7XVN2</accession>
<proteinExistence type="inferred from homology"/>
<evidence type="ECO:0000256" key="5">
    <source>
        <dbReference type="ARBA" id="ARBA00022989"/>
    </source>
</evidence>
<dbReference type="InterPro" id="IPR027469">
    <property type="entry name" value="Cation_efflux_TMD_sf"/>
</dbReference>
<dbReference type="PANTHER" id="PTHR11562">
    <property type="entry name" value="CATION EFFLUX PROTEIN/ ZINC TRANSPORTER"/>
    <property type="match status" value="1"/>
</dbReference>
<evidence type="ECO:0000256" key="1">
    <source>
        <dbReference type="ARBA" id="ARBA00004141"/>
    </source>
</evidence>
<gene>
    <name evidence="11" type="ORF">HMPREF0501_00776</name>
</gene>
<keyword evidence="12" id="KW-1185">Reference proteome</keyword>
<evidence type="ECO:0000256" key="7">
    <source>
        <dbReference type="ARBA" id="ARBA00023136"/>
    </source>
</evidence>
<dbReference type="InterPro" id="IPR036837">
    <property type="entry name" value="Cation_efflux_CTD_sf"/>
</dbReference>
<evidence type="ECO:0000256" key="2">
    <source>
        <dbReference type="ARBA" id="ARBA00008873"/>
    </source>
</evidence>
<dbReference type="Pfam" id="PF01545">
    <property type="entry name" value="Cation_efflux"/>
    <property type="match status" value="1"/>
</dbReference>
<keyword evidence="4 8" id="KW-0812">Transmembrane</keyword>
<evidence type="ECO:0000256" key="6">
    <source>
        <dbReference type="ARBA" id="ARBA00023065"/>
    </source>
</evidence>
<evidence type="ECO:0000259" key="10">
    <source>
        <dbReference type="Pfam" id="PF16916"/>
    </source>
</evidence>
<dbReference type="GO" id="GO:0005385">
    <property type="term" value="F:zinc ion transmembrane transporter activity"/>
    <property type="evidence" value="ECO:0007669"/>
    <property type="project" value="TreeGrafter"/>
</dbReference>
<dbReference type="eggNOG" id="COG1230">
    <property type="taxonomic scope" value="Bacteria"/>
</dbReference>
<feature type="transmembrane region" description="Helical" evidence="8">
    <location>
        <begin position="115"/>
        <end position="138"/>
    </location>
</feature>
<name>C7XVN2_9LACO</name>
<evidence type="ECO:0000256" key="8">
    <source>
        <dbReference type="SAM" id="Phobius"/>
    </source>
</evidence>
<evidence type="ECO:0000256" key="4">
    <source>
        <dbReference type="ARBA" id="ARBA00022692"/>
    </source>
</evidence>
<dbReference type="GO" id="GO:0005886">
    <property type="term" value="C:plasma membrane"/>
    <property type="evidence" value="ECO:0007669"/>
    <property type="project" value="TreeGrafter"/>
</dbReference>
<dbReference type="STRING" id="575594.HMPREF0501_00776"/>
<evidence type="ECO:0000259" key="9">
    <source>
        <dbReference type="Pfam" id="PF01545"/>
    </source>
</evidence>
<dbReference type="Gene3D" id="1.20.1510.10">
    <property type="entry name" value="Cation efflux protein transmembrane domain"/>
    <property type="match status" value="1"/>
</dbReference>
<dbReference type="InterPro" id="IPR058533">
    <property type="entry name" value="Cation_efflux_TM"/>
</dbReference>
<dbReference type="SUPFAM" id="SSF160240">
    <property type="entry name" value="Cation efflux protein cytoplasmic domain-like"/>
    <property type="match status" value="1"/>
</dbReference>
<keyword evidence="7 8" id="KW-0472">Membrane</keyword>
<organism evidence="11 12">
    <name type="scientific">Limosilactobacillus coleohominis 101-4-CHN</name>
    <dbReference type="NCBI Taxonomy" id="575594"/>
    <lineage>
        <taxon>Bacteria</taxon>
        <taxon>Bacillati</taxon>
        <taxon>Bacillota</taxon>
        <taxon>Bacilli</taxon>
        <taxon>Lactobacillales</taxon>
        <taxon>Lactobacillaceae</taxon>
        <taxon>Limosilactobacillus</taxon>
    </lineage>
</organism>
<comment type="subcellular location">
    <subcellularLocation>
        <location evidence="1">Membrane</location>
        <topology evidence="1">Multi-pass membrane protein</topology>
    </subcellularLocation>
</comment>
<dbReference type="Proteomes" id="UP000003987">
    <property type="component" value="Unassembled WGS sequence"/>
</dbReference>
<feature type="transmembrane region" description="Helical" evidence="8">
    <location>
        <begin position="21"/>
        <end position="41"/>
    </location>
</feature>
<keyword evidence="5 8" id="KW-1133">Transmembrane helix</keyword>
<protein>
    <submittedName>
        <fullName evidence="11">Putative cadmium, cobalt and zinc/H(+)-K(+) antiporter</fullName>
    </submittedName>
</protein>
<dbReference type="InterPro" id="IPR050681">
    <property type="entry name" value="CDF/SLC30A"/>
</dbReference>
<dbReference type="NCBIfam" id="TIGR01297">
    <property type="entry name" value="CDF"/>
    <property type="match status" value="1"/>
</dbReference>
<sequence length="307" mass="34341">MKEQPFMNKREINGRRFLAVTLLNATITVVEIIGGVVSGSLALLSDAFHNLGDSLSIVMGYVAQTISGRSENSRRTFGYRRAEILSAFLNALFLIVMSIFLIVEAIQRLEKPTHINGRVMLIVAVVGLIANLLSAVLLHEGSHDSLNIKATYLHVLSDSLSSVAVIIGAIILMYVNVPWLDPLLTIAVALYIAFEAWPIIKKTIEILMQSAPKLDYAAIEKDILAIDGVENIHHIHAWSMDEHRIIFSAHINCQDMKISECEQIYHQIEKLLTTKYNISHVTLQAECKRGQNEELFDTNDDEIHLCQ</sequence>
<evidence type="ECO:0000256" key="3">
    <source>
        <dbReference type="ARBA" id="ARBA00022448"/>
    </source>
</evidence>
<evidence type="ECO:0000313" key="11">
    <source>
        <dbReference type="EMBL" id="EEU30398.1"/>
    </source>
</evidence>
<dbReference type="PANTHER" id="PTHR11562:SF17">
    <property type="entry name" value="RE54080P-RELATED"/>
    <property type="match status" value="1"/>
</dbReference>
<evidence type="ECO:0000313" key="12">
    <source>
        <dbReference type="Proteomes" id="UP000003987"/>
    </source>
</evidence>
<dbReference type="InterPro" id="IPR027470">
    <property type="entry name" value="Cation_efflux_CTD"/>
</dbReference>
<feature type="transmembrane region" description="Helical" evidence="8">
    <location>
        <begin position="159"/>
        <end position="177"/>
    </location>
</feature>
<comment type="similarity">
    <text evidence="2">Belongs to the cation diffusion facilitator (CDF) transporter (TC 2.A.4) family. SLC30A subfamily.</text>
</comment>
<dbReference type="AlphaFoldDB" id="C7XVN2"/>
<keyword evidence="6" id="KW-0406">Ion transport</keyword>
<dbReference type="InterPro" id="IPR002524">
    <property type="entry name" value="Cation_efflux"/>
</dbReference>
<dbReference type="Pfam" id="PF16916">
    <property type="entry name" value="ZT_dimer"/>
    <property type="match status" value="1"/>
</dbReference>
<reference evidence="11 12" key="1">
    <citation type="submission" date="2009-06" db="EMBL/GenBank/DDBJ databases">
        <title>The Genome Sequence of Lactobacillus coleohominis strain 101-4-CHN.</title>
        <authorList>
            <consortium name="The Broad Institute Genome Sequencing Platform"/>
            <person name="Ward D."/>
            <person name="Young S.K."/>
            <person name="Zeng Q."/>
            <person name="Koehrsen M."/>
            <person name="Alvarado L."/>
            <person name="Berlin A."/>
            <person name="Borenstein D."/>
            <person name="Chen Z."/>
            <person name="Engels R."/>
            <person name="Freedman E."/>
            <person name="Gellesch M."/>
            <person name="Goldberg J."/>
            <person name="Griggs A."/>
            <person name="Gujja S."/>
            <person name="Heiman D."/>
            <person name="Hepburn T."/>
            <person name="Howarth C."/>
            <person name="Jen D."/>
            <person name="Larson L."/>
            <person name="Lewis B."/>
            <person name="Mehta T."/>
            <person name="Park D."/>
            <person name="Pearson M."/>
            <person name="Roberts A."/>
            <person name="Saif S."/>
            <person name="Shea T."/>
            <person name="Shenoy N."/>
            <person name="Sisk P."/>
            <person name="Stolte C."/>
            <person name="Sykes S."/>
            <person name="Walk T."/>
            <person name="White J."/>
            <person name="Yandava C."/>
            <person name="Liu Y."/>
            <person name="Xu Q."/>
            <person name="Lander E."/>
            <person name="Nusbaum C."/>
            <person name="Galagan J."/>
            <person name="Birren B."/>
        </authorList>
    </citation>
    <scope>NUCLEOTIDE SEQUENCE [LARGE SCALE GENOMIC DNA]</scope>
    <source>
        <strain evidence="11 12">101-4-CHN</strain>
    </source>
</reference>
<feature type="domain" description="Cation efflux protein cytoplasmic" evidence="10">
    <location>
        <begin position="212"/>
        <end position="286"/>
    </location>
</feature>